<evidence type="ECO:0000313" key="2">
    <source>
        <dbReference type="Proteomes" id="UP000326857"/>
    </source>
</evidence>
<dbReference type="EMBL" id="CABVLI010000001">
    <property type="protein sequence ID" value="VVS95910.1"/>
    <property type="molecule type" value="Genomic_DNA"/>
</dbReference>
<accession>A0A5E7XRA1</accession>
<name>A0A5E7XRA1_9SPHN</name>
<organism evidence="1 2">
    <name type="scientific">Sphingomonas aurantiaca</name>
    <dbReference type="NCBI Taxonomy" id="185949"/>
    <lineage>
        <taxon>Bacteria</taxon>
        <taxon>Pseudomonadati</taxon>
        <taxon>Pseudomonadota</taxon>
        <taxon>Alphaproteobacteria</taxon>
        <taxon>Sphingomonadales</taxon>
        <taxon>Sphingomonadaceae</taxon>
        <taxon>Sphingomonas</taxon>
    </lineage>
</organism>
<sequence>MCCWQSMDTPCLQKQRFPRHSTQRVLMHEPMPFETCWLMLEPKASQSRYCVMIWYQPSR</sequence>
<gene>
    <name evidence="1" type="ORF">SPHINGO391_10017</name>
</gene>
<proteinExistence type="predicted"/>
<evidence type="ECO:0000313" key="1">
    <source>
        <dbReference type="EMBL" id="VVS95910.1"/>
    </source>
</evidence>
<protein>
    <submittedName>
        <fullName evidence="1">Uncharacterized protein</fullName>
    </submittedName>
</protein>
<dbReference type="AlphaFoldDB" id="A0A5E7XRA1"/>
<reference evidence="1 2" key="1">
    <citation type="submission" date="2019-09" db="EMBL/GenBank/DDBJ databases">
        <authorList>
            <person name="Dittami M. S."/>
        </authorList>
    </citation>
    <scope>NUCLEOTIDE SEQUENCE [LARGE SCALE GENOMIC DNA]</scope>
    <source>
        <strain evidence="1">SPHINGO391</strain>
    </source>
</reference>
<dbReference type="Proteomes" id="UP000326857">
    <property type="component" value="Unassembled WGS sequence"/>
</dbReference>